<accession>A0ACB9QYQ3</accession>
<proteinExistence type="predicted"/>
<organism evidence="1 2">
    <name type="scientific">Melastoma candidum</name>
    <dbReference type="NCBI Taxonomy" id="119954"/>
    <lineage>
        <taxon>Eukaryota</taxon>
        <taxon>Viridiplantae</taxon>
        <taxon>Streptophyta</taxon>
        <taxon>Embryophyta</taxon>
        <taxon>Tracheophyta</taxon>
        <taxon>Spermatophyta</taxon>
        <taxon>Magnoliopsida</taxon>
        <taxon>eudicotyledons</taxon>
        <taxon>Gunneridae</taxon>
        <taxon>Pentapetalae</taxon>
        <taxon>rosids</taxon>
        <taxon>malvids</taxon>
        <taxon>Myrtales</taxon>
        <taxon>Melastomataceae</taxon>
        <taxon>Melastomatoideae</taxon>
        <taxon>Melastomateae</taxon>
        <taxon>Melastoma</taxon>
    </lineage>
</organism>
<dbReference type="Proteomes" id="UP001057402">
    <property type="component" value="Chromosome 4"/>
</dbReference>
<reference evidence="2" key="1">
    <citation type="journal article" date="2023" name="Front. Plant Sci.">
        <title>Chromosomal-level genome assembly of Melastoma candidum provides insights into trichome evolution.</title>
        <authorList>
            <person name="Zhong Y."/>
            <person name="Wu W."/>
            <person name="Sun C."/>
            <person name="Zou P."/>
            <person name="Liu Y."/>
            <person name="Dai S."/>
            <person name="Zhou R."/>
        </authorList>
    </citation>
    <scope>NUCLEOTIDE SEQUENCE [LARGE SCALE GENOMIC DNA]</scope>
</reference>
<sequence>MEGPSAAWPNWDGLLSPLDSDLRRYIIHYGEMAQATYDAFDEEKSLEISRELPLRQEGLLRPGWYLLLGILQIPGRRGSKESKLDRVRCSFDRRGKQSLGRRDIVVSWRGTLQNFEWVNDFEFDLVSASDILGEASNPMVHQGWLSIYTSNDPRSPFTNESARDQVLKEVKRLVDLYKNEETSITITGHSLGAAIATLNSVDIVANAIKQAKRPKTQAHPGNGVPLRKPKGRGPNLLPCLL</sequence>
<comment type="caution">
    <text evidence="1">The sequence shown here is derived from an EMBL/GenBank/DDBJ whole genome shotgun (WGS) entry which is preliminary data.</text>
</comment>
<protein>
    <submittedName>
        <fullName evidence="1">Uncharacterized protein</fullName>
    </submittedName>
</protein>
<evidence type="ECO:0000313" key="1">
    <source>
        <dbReference type="EMBL" id="KAI4371755.1"/>
    </source>
</evidence>
<keyword evidence="2" id="KW-1185">Reference proteome</keyword>
<evidence type="ECO:0000313" key="2">
    <source>
        <dbReference type="Proteomes" id="UP001057402"/>
    </source>
</evidence>
<name>A0ACB9QYQ3_9MYRT</name>
<dbReference type="EMBL" id="CM042883">
    <property type="protein sequence ID" value="KAI4371755.1"/>
    <property type="molecule type" value="Genomic_DNA"/>
</dbReference>
<gene>
    <name evidence="1" type="ORF">MLD38_010070</name>
</gene>